<dbReference type="InterPro" id="IPR036388">
    <property type="entry name" value="WH-like_DNA-bd_sf"/>
</dbReference>
<dbReference type="AlphaFoldDB" id="A0A810NAB7"/>
<dbReference type="KEGG" id="pry:Prubr_71880"/>
<dbReference type="SUPFAM" id="SSF46785">
    <property type="entry name" value="Winged helix' DNA-binding domain"/>
    <property type="match status" value="1"/>
</dbReference>
<dbReference type="Gene3D" id="1.10.10.10">
    <property type="entry name" value="Winged helix-like DNA-binding domain superfamily/Winged helix DNA-binding domain"/>
    <property type="match status" value="1"/>
</dbReference>
<evidence type="ECO:0000313" key="2">
    <source>
        <dbReference type="EMBL" id="BCJ70167.1"/>
    </source>
</evidence>
<reference evidence="2" key="1">
    <citation type="submission" date="2020-08" db="EMBL/GenBank/DDBJ databases">
        <title>Whole genome shotgun sequence of Polymorphospora rubra NBRC 101157.</title>
        <authorList>
            <person name="Komaki H."/>
            <person name="Tamura T."/>
        </authorList>
    </citation>
    <scope>NUCLEOTIDE SEQUENCE</scope>
    <source>
        <strain evidence="2">NBRC 101157</strain>
    </source>
</reference>
<evidence type="ECO:0000259" key="1">
    <source>
        <dbReference type="SMART" id="SM00347"/>
    </source>
</evidence>
<accession>A0A810NAB7</accession>
<feature type="domain" description="HTH marR-type" evidence="1">
    <location>
        <begin position="27"/>
        <end position="126"/>
    </location>
</feature>
<protein>
    <recommendedName>
        <fullName evidence="1">HTH marR-type domain-containing protein</fullName>
    </recommendedName>
</protein>
<dbReference type="RefSeq" id="WP_212819896.1">
    <property type="nucleotide sequence ID" value="NZ_AP023359.1"/>
</dbReference>
<keyword evidence="3" id="KW-1185">Reference proteome</keyword>
<dbReference type="InterPro" id="IPR000835">
    <property type="entry name" value="HTH_MarR-typ"/>
</dbReference>
<gene>
    <name evidence="2" type="ORF">Prubr_71880</name>
</gene>
<dbReference type="SMART" id="SM00347">
    <property type="entry name" value="HTH_MARR"/>
    <property type="match status" value="1"/>
</dbReference>
<dbReference type="InterPro" id="IPR036390">
    <property type="entry name" value="WH_DNA-bd_sf"/>
</dbReference>
<evidence type="ECO:0000313" key="3">
    <source>
        <dbReference type="Proteomes" id="UP000680866"/>
    </source>
</evidence>
<name>A0A810NAB7_9ACTN</name>
<sequence length="147" mass="15167">MTAGPPPVSPLIALLTAARVWDAELTDALKPIGLTTRKYGLLGHIRGRPGISFSELARRSRITVQSAHTAVATLVAAGLVEDSTAHAGAASTLRVTTSGEAVLARAAEAVAALDARLSAALPGVAEALCEAVRRDLGDRRPNNLQLC</sequence>
<dbReference type="Pfam" id="PF12802">
    <property type="entry name" value="MarR_2"/>
    <property type="match status" value="1"/>
</dbReference>
<organism evidence="2 3">
    <name type="scientific">Polymorphospora rubra</name>
    <dbReference type="NCBI Taxonomy" id="338584"/>
    <lineage>
        <taxon>Bacteria</taxon>
        <taxon>Bacillati</taxon>
        <taxon>Actinomycetota</taxon>
        <taxon>Actinomycetes</taxon>
        <taxon>Micromonosporales</taxon>
        <taxon>Micromonosporaceae</taxon>
        <taxon>Polymorphospora</taxon>
    </lineage>
</organism>
<dbReference type="GO" id="GO:0003700">
    <property type="term" value="F:DNA-binding transcription factor activity"/>
    <property type="evidence" value="ECO:0007669"/>
    <property type="project" value="InterPro"/>
</dbReference>
<dbReference type="EMBL" id="AP023359">
    <property type="protein sequence ID" value="BCJ70167.1"/>
    <property type="molecule type" value="Genomic_DNA"/>
</dbReference>
<proteinExistence type="predicted"/>
<dbReference type="Proteomes" id="UP000680866">
    <property type="component" value="Chromosome"/>
</dbReference>